<comment type="caution">
    <text evidence="11">The sequence shown here is derived from an EMBL/GenBank/DDBJ whole genome shotgun (WGS) entry which is preliminary data.</text>
</comment>
<feature type="region of interest" description="Disordered" evidence="9">
    <location>
        <begin position="383"/>
        <end position="412"/>
    </location>
</feature>
<dbReference type="Gene3D" id="1.10.510.10">
    <property type="entry name" value="Transferase(Phosphotransferase) domain 1"/>
    <property type="match status" value="1"/>
</dbReference>
<dbReference type="PANTHER" id="PTHR43289">
    <property type="entry name" value="MITOGEN-ACTIVATED PROTEIN KINASE KINASE KINASE 20-RELATED"/>
    <property type="match status" value="1"/>
</dbReference>
<keyword evidence="2 11" id="KW-0808">Transferase</keyword>
<dbReference type="SMART" id="SM00320">
    <property type="entry name" value="WD40"/>
    <property type="match status" value="5"/>
</dbReference>
<dbReference type="InterPro" id="IPR011047">
    <property type="entry name" value="Quinoprotein_ADH-like_sf"/>
</dbReference>
<protein>
    <submittedName>
        <fullName evidence="11">Serine/threonine-protein kinase</fullName>
        <ecNumber evidence="11">2.7.11.1</ecNumber>
    </submittedName>
</protein>
<dbReference type="Proteomes" id="UP001180754">
    <property type="component" value="Unassembled WGS sequence"/>
</dbReference>
<dbReference type="SUPFAM" id="SSF50998">
    <property type="entry name" value="Quinoprotein alcohol dehydrogenase-like"/>
    <property type="match status" value="1"/>
</dbReference>
<reference evidence="11" key="1">
    <citation type="submission" date="2024-05" db="EMBL/GenBank/DDBJ databases">
        <title>30 novel species of actinomycetes from the DSMZ collection.</title>
        <authorList>
            <person name="Nouioui I."/>
        </authorList>
    </citation>
    <scope>NUCLEOTIDE SEQUENCE</scope>
    <source>
        <strain evidence="11">DSM 41529</strain>
    </source>
</reference>
<evidence type="ECO:0000256" key="1">
    <source>
        <dbReference type="ARBA" id="ARBA00022574"/>
    </source>
</evidence>
<gene>
    <name evidence="11" type="ORF">RND15_18515</name>
</gene>
<evidence type="ECO:0000256" key="5">
    <source>
        <dbReference type="ARBA" id="ARBA00022777"/>
    </source>
</evidence>
<dbReference type="Gene3D" id="3.30.200.20">
    <property type="entry name" value="Phosphorylase Kinase, domain 1"/>
    <property type="match status" value="1"/>
</dbReference>
<evidence type="ECO:0000256" key="8">
    <source>
        <dbReference type="PROSITE-ProRule" id="PRU10141"/>
    </source>
</evidence>
<dbReference type="PROSITE" id="PS00107">
    <property type="entry name" value="PROTEIN_KINASE_ATP"/>
    <property type="match status" value="1"/>
</dbReference>
<evidence type="ECO:0000256" key="9">
    <source>
        <dbReference type="SAM" id="MobiDB-lite"/>
    </source>
</evidence>
<accession>A0ABU2XFH3</accession>
<dbReference type="Gene3D" id="2.130.10.10">
    <property type="entry name" value="YVTN repeat-like/Quinoprotein amine dehydrogenase"/>
    <property type="match status" value="2"/>
</dbReference>
<dbReference type="Pfam" id="PF00069">
    <property type="entry name" value="Pkinase"/>
    <property type="match status" value="1"/>
</dbReference>
<keyword evidence="12" id="KW-1185">Reference proteome</keyword>
<dbReference type="EC" id="2.7.11.1" evidence="11"/>
<dbReference type="RefSeq" id="WP_311725141.1">
    <property type="nucleotide sequence ID" value="NZ_JAVRFD010000008.1"/>
</dbReference>
<evidence type="ECO:0000256" key="3">
    <source>
        <dbReference type="ARBA" id="ARBA00022737"/>
    </source>
</evidence>
<proteinExistence type="predicted"/>
<dbReference type="InterPro" id="IPR015943">
    <property type="entry name" value="WD40/YVTN_repeat-like_dom_sf"/>
</dbReference>
<dbReference type="Pfam" id="PF00400">
    <property type="entry name" value="WD40"/>
    <property type="match status" value="4"/>
</dbReference>
<keyword evidence="4 8" id="KW-0547">Nucleotide-binding</keyword>
<dbReference type="PANTHER" id="PTHR43289:SF34">
    <property type="entry name" value="SERINE_THREONINE-PROTEIN KINASE YBDM-RELATED"/>
    <property type="match status" value="1"/>
</dbReference>
<dbReference type="InterPro" id="IPR001680">
    <property type="entry name" value="WD40_rpt"/>
</dbReference>
<dbReference type="InterPro" id="IPR000719">
    <property type="entry name" value="Prot_kinase_dom"/>
</dbReference>
<evidence type="ECO:0000313" key="11">
    <source>
        <dbReference type="EMBL" id="MDT0544685.1"/>
    </source>
</evidence>
<evidence type="ECO:0000313" key="12">
    <source>
        <dbReference type="Proteomes" id="UP001180754"/>
    </source>
</evidence>
<dbReference type="InterPro" id="IPR011009">
    <property type="entry name" value="Kinase-like_dom_sf"/>
</dbReference>
<dbReference type="CDD" id="cd00200">
    <property type="entry name" value="WD40"/>
    <property type="match status" value="1"/>
</dbReference>
<feature type="compositionally biased region" description="Pro residues" evidence="9">
    <location>
        <begin position="280"/>
        <end position="289"/>
    </location>
</feature>
<dbReference type="InterPro" id="IPR008271">
    <property type="entry name" value="Ser/Thr_kinase_AS"/>
</dbReference>
<dbReference type="InterPro" id="IPR017441">
    <property type="entry name" value="Protein_kinase_ATP_BS"/>
</dbReference>
<feature type="compositionally biased region" description="Pro residues" evidence="9">
    <location>
        <begin position="325"/>
        <end position="346"/>
    </location>
</feature>
<evidence type="ECO:0000256" key="7">
    <source>
        <dbReference type="PROSITE-ProRule" id="PRU00221"/>
    </source>
</evidence>
<keyword evidence="5 11" id="KW-0418">Kinase</keyword>
<feature type="repeat" description="WD" evidence="7">
    <location>
        <begin position="590"/>
        <end position="619"/>
    </location>
</feature>
<evidence type="ECO:0000259" key="10">
    <source>
        <dbReference type="PROSITE" id="PS50011"/>
    </source>
</evidence>
<keyword evidence="6 8" id="KW-0067">ATP-binding</keyword>
<evidence type="ECO:0000256" key="4">
    <source>
        <dbReference type="ARBA" id="ARBA00022741"/>
    </source>
</evidence>
<keyword evidence="1 7" id="KW-0853">WD repeat</keyword>
<evidence type="ECO:0000256" key="6">
    <source>
        <dbReference type="ARBA" id="ARBA00022840"/>
    </source>
</evidence>
<dbReference type="GO" id="GO:0004674">
    <property type="term" value="F:protein serine/threonine kinase activity"/>
    <property type="evidence" value="ECO:0007669"/>
    <property type="project" value="UniProtKB-EC"/>
</dbReference>
<dbReference type="PROSITE" id="PS00108">
    <property type="entry name" value="PROTEIN_KINASE_ST"/>
    <property type="match status" value="1"/>
</dbReference>
<dbReference type="PROSITE" id="PS50011">
    <property type="entry name" value="PROTEIN_KINASE_DOM"/>
    <property type="match status" value="1"/>
</dbReference>
<feature type="domain" description="Protein kinase" evidence="10">
    <location>
        <begin position="15"/>
        <end position="269"/>
    </location>
</feature>
<dbReference type="SUPFAM" id="SSF56112">
    <property type="entry name" value="Protein kinase-like (PK-like)"/>
    <property type="match status" value="1"/>
</dbReference>
<name>A0ABU2XFH3_9ACTN</name>
<feature type="repeat" description="WD" evidence="7">
    <location>
        <begin position="620"/>
        <end position="661"/>
    </location>
</feature>
<feature type="compositionally biased region" description="Low complexity" evidence="9">
    <location>
        <begin position="386"/>
        <end position="401"/>
    </location>
</feature>
<dbReference type="PROSITE" id="PS50082">
    <property type="entry name" value="WD_REPEATS_2"/>
    <property type="match status" value="2"/>
</dbReference>
<dbReference type="PROSITE" id="PS00678">
    <property type="entry name" value="WD_REPEATS_1"/>
    <property type="match status" value="1"/>
</dbReference>
<keyword evidence="3" id="KW-0677">Repeat</keyword>
<evidence type="ECO:0000256" key="2">
    <source>
        <dbReference type="ARBA" id="ARBA00022679"/>
    </source>
</evidence>
<sequence length="702" mass="72792">MDALKPDDPQWVGPYRLDGRLGAGGMGQVFLGTSPGGRKVAVKVIRPELAATPQFRARFAREVEAARRVGGFHTPQVVDADPQAESPWLVTAFVPGPTLHQVVTGRGPLEADAVLRLGAGLAEGLAAIHTCDLVHRDLKPGNVILADDGPRIIDFGIARAVDASSLTETGTVIGTYAYMSPEQIRADRAGPASDVFALGSVLAFAATGHSPFDAPDLVEVVQRILDHPPVLDGLDGELHALLTACLAKDPAERPSVADLPARFAGRPTSGGRSGTAVRPPAVPERPPLPATEEQTLRVGAAPEGTRTGTPPEQTLLMACPGQSRPAPPAIPQPPAHAPDWPAPPAPGAGTDGVTRRGLLIAGLAGAAVAAAIGVPLYLREGGDSGTSGDSGNSGNSTSGSGSSSGSGADGVVLEGPSGVQALTFGADARTLLASGDDGGIWRWDVPAKRGTSTRVGIPPYLQPALFTPDFKLLVRAEKNKVISWDVASGRMVKTFDGPPTGKAQEGFVHSLALSPDGETLVAGLSEGLYVWDLASGRQLDIIEGQYSGPLAFSPDGKLLVSAFPLKLWEMPSRRALVTIDEHTSHRIAVFSPDNQLLAIAQLDGTIRLWNAATRQDVVTLKGHKDWVNALAFHPSGRTLASAGRDETARLWDTATGKSTATFTCPNSLEAVAFSPDGKTLAAGLGSGSSPGTKDTVRLFAVP</sequence>
<dbReference type="CDD" id="cd14014">
    <property type="entry name" value="STKc_PknB_like"/>
    <property type="match status" value="1"/>
</dbReference>
<organism evidence="11 12">
    <name type="scientific">Streptomyces lonegramiae</name>
    <dbReference type="NCBI Taxonomy" id="3075524"/>
    <lineage>
        <taxon>Bacteria</taxon>
        <taxon>Bacillati</taxon>
        <taxon>Actinomycetota</taxon>
        <taxon>Actinomycetes</taxon>
        <taxon>Kitasatosporales</taxon>
        <taxon>Streptomycetaceae</taxon>
        <taxon>Streptomyces</taxon>
    </lineage>
</organism>
<feature type="region of interest" description="Disordered" evidence="9">
    <location>
        <begin position="263"/>
        <end position="351"/>
    </location>
</feature>
<dbReference type="InterPro" id="IPR019775">
    <property type="entry name" value="WD40_repeat_CS"/>
</dbReference>
<dbReference type="SMART" id="SM00220">
    <property type="entry name" value="S_TKc"/>
    <property type="match status" value="1"/>
</dbReference>
<dbReference type="EMBL" id="JAVRFD010000008">
    <property type="protein sequence ID" value="MDT0544685.1"/>
    <property type="molecule type" value="Genomic_DNA"/>
</dbReference>
<dbReference type="PROSITE" id="PS50294">
    <property type="entry name" value="WD_REPEATS_REGION"/>
    <property type="match status" value="1"/>
</dbReference>
<feature type="binding site" evidence="8">
    <location>
        <position position="43"/>
    </location>
    <ligand>
        <name>ATP</name>
        <dbReference type="ChEBI" id="CHEBI:30616"/>
    </ligand>
</feature>